<dbReference type="SUPFAM" id="SSF53062">
    <property type="entry name" value="PTS system fructose IIA component-like"/>
    <property type="match status" value="1"/>
</dbReference>
<dbReference type="InterPro" id="IPR051471">
    <property type="entry name" value="Bacterial_PTS_sugar_comp"/>
</dbReference>
<protein>
    <submittedName>
        <fullName evidence="10">PTS system, mannose-specific IIA component</fullName>
    </submittedName>
</protein>
<evidence type="ECO:0000256" key="1">
    <source>
        <dbReference type="ARBA" id="ARBA00004496"/>
    </source>
</evidence>
<keyword evidence="4" id="KW-0762">Sugar transport</keyword>
<dbReference type="GO" id="GO:0016301">
    <property type="term" value="F:kinase activity"/>
    <property type="evidence" value="ECO:0007669"/>
    <property type="project" value="UniProtKB-KW"/>
</dbReference>
<dbReference type="RefSeq" id="WP_086350277.1">
    <property type="nucleotide sequence ID" value="NZ_CP147247.1"/>
</dbReference>
<dbReference type="GO" id="GO:0016020">
    <property type="term" value="C:membrane"/>
    <property type="evidence" value="ECO:0007669"/>
    <property type="project" value="InterPro"/>
</dbReference>
<dbReference type="AlphaFoldDB" id="A0A242K2S3"/>
<dbReference type="Pfam" id="PF03610">
    <property type="entry name" value="EIIA-man"/>
    <property type="match status" value="1"/>
</dbReference>
<dbReference type="OrthoDB" id="6623712at2"/>
<dbReference type="PANTHER" id="PTHR33799:SF1">
    <property type="entry name" value="PTS SYSTEM MANNOSE-SPECIFIC EIIAB COMPONENT-RELATED"/>
    <property type="match status" value="1"/>
</dbReference>
<keyword evidence="7" id="KW-0418">Kinase</keyword>
<reference evidence="10" key="3">
    <citation type="submission" date="2024-03" db="EMBL/GenBank/DDBJ databases">
        <title>The Genome Sequence of Enterococcus sp. DIV0242b.</title>
        <authorList>
            <consortium name="The Broad Institute Genomics Platform"/>
            <consortium name="The Broad Institute Microbial Omics Core"/>
            <consortium name="The Broad Institute Genomic Center for Infectious Diseases"/>
            <person name="Earl A."/>
            <person name="Manson A."/>
            <person name="Gilmore M."/>
            <person name="Schwartman J."/>
            <person name="Shea T."/>
            <person name="Abouelleil A."/>
            <person name="Cao P."/>
            <person name="Chapman S."/>
            <person name="Cusick C."/>
            <person name="Young S."/>
            <person name="Neafsey D."/>
            <person name="Nusbaum C."/>
            <person name="Birren B."/>
        </authorList>
    </citation>
    <scope>NUCLEOTIDE SEQUENCE</scope>
    <source>
        <strain evidence="10">9E7_DIV0242</strain>
    </source>
</reference>
<dbReference type="InterPro" id="IPR036662">
    <property type="entry name" value="PTS_EIIA_man-typ_sf"/>
</dbReference>
<dbReference type="EMBL" id="NGMM01000006">
    <property type="protein sequence ID" value="OTP12693.1"/>
    <property type="molecule type" value="Genomic_DNA"/>
</dbReference>
<accession>A0A242K2S3</accession>
<reference evidence="9" key="1">
    <citation type="submission" date="2017-05" db="EMBL/GenBank/DDBJ databases">
        <title>The Genome Sequence of Enterococcus sp. 9E7_DIV0242.</title>
        <authorList>
            <consortium name="The Broad Institute Genomics Platform"/>
            <consortium name="The Broad Institute Genomic Center for Infectious Diseases"/>
            <person name="Earl A."/>
            <person name="Manson A."/>
            <person name="Schwartman J."/>
            <person name="Gilmore M."/>
            <person name="Abouelleil A."/>
            <person name="Cao P."/>
            <person name="Chapman S."/>
            <person name="Cusick C."/>
            <person name="Shea T."/>
            <person name="Young S."/>
            <person name="Neafsey D."/>
            <person name="Nusbaum C."/>
            <person name="Birren B."/>
        </authorList>
    </citation>
    <scope>NUCLEOTIDE SEQUENCE [LARGE SCALE GENOMIC DNA]</scope>
    <source>
        <strain evidence="9">9E7_DIV0242</strain>
    </source>
</reference>
<evidence type="ECO:0000256" key="6">
    <source>
        <dbReference type="ARBA" id="ARBA00022683"/>
    </source>
</evidence>
<evidence type="ECO:0000313" key="10">
    <source>
        <dbReference type="EMBL" id="WYJ89588.1"/>
    </source>
</evidence>
<name>A0A242K2S3_9ENTE</name>
<dbReference type="GO" id="GO:0009401">
    <property type="term" value="P:phosphoenolpyruvate-dependent sugar phosphotransferase system"/>
    <property type="evidence" value="ECO:0007669"/>
    <property type="project" value="UniProtKB-KW"/>
</dbReference>
<dbReference type="GO" id="GO:0005737">
    <property type="term" value="C:cytoplasm"/>
    <property type="evidence" value="ECO:0007669"/>
    <property type="project" value="UniProtKB-SubCell"/>
</dbReference>
<evidence type="ECO:0000313" key="9">
    <source>
        <dbReference type="EMBL" id="OTP12693.1"/>
    </source>
</evidence>
<evidence type="ECO:0000256" key="7">
    <source>
        <dbReference type="ARBA" id="ARBA00022777"/>
    </source>
</evidence>
<keyword evidence="6" id="KW-0598">Phosphotransferase system</keyword>
<evidence type="ECO:0000256" key="3">
    <source>
        <dbReference type="ARBA" id="ARBA00022490"/>
    </source>
</evidence>
<dbReference type="PANTHER" id="PTHR33799">
    <property type="entry name" value="PTS PERMEASE-RELATED-RELATED"/>
    <property type="match status" value="1"/>
</dbReference>
<proteinExistence type="predicted"/>
<evidence type="ECO:0000313" key="11">
    <source>
        <dbReference type="Proteomes" id="UP000195141"/>
    </source>
</evidence>
<evidence type="ECO:0000256" key="2">
    <source>
        <dbReference type="ARBA" id="ARBA00022448"/>
    </source>
</evidence>
<dbReference type="InterPro" id="IPR033887">
    <property type="entry name" value="PTS_IIA_man"/>
</dbReference>
<evidence type="ECO:0000256" key="5">
    <source>
        <dbReference type="ARBA" id="ARBA00022679"/>
    </source>
</evidence>
<reference evidence="10" key="2">
    <citation type="submission" date="2017-05" db="EMBL/GenBank/DDBJ databases">
        <authorList>
            <consortium name="The Broad Institute Genomics Platform"/>
            <consortium name="The Broad Institute Genomic Center for Infectious Diseases"/>
            <person name="Earl A."/>
            <person name="Manson A."/>
            <person name="Schwartman J."/>
            <person name="Gilmore M."/>
            <person name="Abouelleil A."/>
            <person name="Cao P."/>
            <person name="Chapman S."/>
            <person name="Cusick C."/>
            <person name="Shea T."/>
            <person name="Young S."/>
            <person name="Neafsey D."/>
            <person name="Nusbaum C."/>
            <person name="Birren B."/>
        </authorList>
    </citation>
    <scope>NUCLEOTIDE SEQUENCE</scope>
    <source>
        <strain evidence="10">9E7_DIV0242</strain>
    </source>
</reference>
<dbReference type="Proteomes" id="UP000195141">
    <property type="component" value="Chromosome"/>
</dbReference>
<keyword evidence="2" id="KW-0813">Transport</keyword>
<evidence type="ECO:0000256" key="4">
    <source>
        <dbReference type="ARBA" id="ARBA00022597"/>
    </source>
</evidence>
<organism evidence="9">
    <name type="scientific">Candidatus Enterococcus clewellii</name>
    <dbReference type="NCBI Taxonomy" id="1834193"/>
    <lineage>
        <taxon>Bacteria</taxon>
        <taxon>Bacillati</taxon>
        <taxon>Bacillota</taxon>
        <taxon>Bacilli</taxon>
        <taxon>Lactobacillales</taxon>
        <taxon>Enterococcaceae</taxon>
        <taxon>Enterococcus</taxon>
    </lineage>
</organism>
<dbReference type="Gene3D" id="3.40.50.510">
    <property type="entry name" value="Phosphotransferase system, mannose-type IIA component"/>
    <property type="match status" value="1"/>
</dbReference>
<dbReference type="EMBL" id="CP147247">
    <property type="protein sequence ID" value="WYJ89588.1"/>
    <property type="molecule type" value="Genomic_DNA"/>
</dbReference>
<dbReference type="InterPro" id="IPR004701">
    <property type="entry name" value="PTS_EIIA_man-typ"/>
</dbReference>
<keyword evidence="11" id="KW-1185">Reference proteome</keyword>
<keyword evidence="3" id="KW-0963">Cytoplasm</keyword>
<sequence length="138" mass="14969">MKPKIILMSHGKMAYETLQSAKMIAGDLAAAEVVSMEEHDGLDGTQQKLKAILDKTEEEQVLILADLKGGTPCNAAMMEMGTRENIRVISGLNLALVIEAALSPIEDIDELVAYLLPIGKDAVAAIELLELDDDEYEE</sequence>
<gene>
    <name evidence="10" type="ORF">A5888_001311</name>
    <name evidence="9" type="ORF">A5888_003272</name>
</gene>
<dbReference type="PROSITE" id="PS51096">
    <property type="entry name" value="PTS_EIIA_TYPE_4"/>
    <property type="match status" value="1"/>
</dbReference>
<evidence type="ECO:0000259" key="8">
    <source>
        <dbReference type="PROSITE" id="PS51096"/>
    </source>
</evidence>
<comment type="subcellular location">
    <subcellularLocation>
        <location evidence="1">Cytoplasm</location>
    </subcellularLocation>
</comment>
<feature type="domain" description="PTS EIIA type-4" evidence="8">
    <location>
        <begin position="2"/>
        <end position="123"/>
    </location>
</feature>
<dbReference type="CDD" id="cd00006">
    <property type="entry name" value="PTS_IIA_man"/>
    <property type="match status" value="1"/>
</dbReference>
<keyword evidence="5" id="KW-0808">Transferase</keyword>